<evidence type="ECO:0000256" key="1">
    <source>
        <dbReference type="SAM" id="Coils"/>
    </source>
</evidence>
<keyword evidence="3" id="KW-1185">Reference proteome</keyword>
<comment type="caution">
    <text evidence="2">The sequence shown here is derived from an EMBL/GenBank/DDBJ whole genome shotgun (WGS) entry which is preliminary data.</text>
</comment>
<proteinExistence type="predicted"/>
<organism evidence="2 3">
    <name type="scientific">Flavivirga rizhaonensis</name>
    <dbReference type="NCBI Taxonomy" id="2559571"/>
    <lineage>
        <taxon>Bacteria</taxon>
        <taxon>Pseudomonadati</taxon>
        <taxon>Bacteroidota</taxon>
        <taxon>Flavobacteriia</taxon>
        <taxon>Flavobacteriales</taxon>
        <taxon>Flavobacteriaceae</taxon>
        <taxon>Flavivirga</taxon>
    </lineage>
</organism>
<dbReference type="EMBL" id="SRSO01000006">
    <property type="protein sequence ID" value="TGV03582.1"/>
    <property type="molecule type" value="Genomic_DNA"/>
</dbReference>
<reference evidence="2 3" key="1">
    <citation type="submission" date="2019-04" db="EMBL/GenBank/DDBJ databases">
        <authorList>
            <person name="Liu A."/>
        </authorList>
    </citation>
    <scope>NUCLEOTIDE SEQUENCE [LARGE SCALE GENOMIC DNA]</scope>
    <source>
        <strain evidence="2 3">RZ03</strain>
    </source>
</reference>
<gene>
    <name evidence="2" type="ORF">EM932_06015</name>
</gene>
<evidence type="ECO:0000313" key="3">
    <source>
        <dbReference type="Proteomes" id="UP000307602"/>
    </source>
</evidence>
<dbReference type="AlphaFoldDB" id="A0A4S1E117"/>
<dbReference type="OrthoDB" id="1161235at2"/>
<keyword evidence="1" id="KW-0175">Coiled coil</keyword>
<feature type="coiled-coil region" evidence="1">
    <location>
        <begin position="190"/>
        <end position="217"/>
    </location>
</feature>
<dbReference type="RefSeq" id="WP_135876276.1">
    <property type="nucleotide sequence ID" value="NZ_SRSO01000006.1"/>
</dbReference>
<accession>A0A4S1E117</accession>
<name>A0A4S1E117_9FLAO</name>
<sequence length="232" mass="26210">MKDNDLYAKIDKKFIQAVDKIVGINKEIGIKPSNDSSIGKLIYPSNRSIISSVRGKSKHIPHTALINLAKEFNLDMNYFYYDGLELNYAPNTSEVNISAERNAVVNNGNNNTVFNAGKGNIKGINTAKKGSSNSVMAVDTMINNFTSKLDKEYADQFFVILHKIHEENNKVLGGLERLLIEKTTQMKAIAAEHKEDTKSLREELKEANERAFKAQESENEILKKYFSEFKRN</sequence>
<dbReference type="Proteomes" id="UP000307602">
    <property type="component" value="Unassembled WGS sequence"/>
</dbReference>
<protein>
    <submittedName>
        <fullName evidence="2">Uncharacterized protein</fullName>
    </submittedName>
</protein>
<evidence type="ECO:0000313" key="2">
    <source>
        <dbReference type="EMBL" id="TGV03582.1"/>
    </source>
</evidence>